<sequence>MANHTLLTDFTSNAMERAEADAVATTTMVRDLSSGGGGAFRPSTLLDEYERLAIEAQLDRAVLRRSYSEPSPSRLATAPQYAQPRDFAAAAAAATGRREPARRSWLVEALKRLFCWLGFGGAWAGRAGRREERAVPCPPASPAPPPRVQLLDYLSASTAR</sequence>
<dbReference type="PANTHER" id="PTHR48196:SF2">
    <property type="entry name" value="OS01G0822100 PROTEIN"/>
    <property type="match status" value="1"/>
</dbReference>
<reference evidence="2" key="2">
    <citation type="submission" date="2013-12" db="EMBL/GenBank/DDBJ databases">
        <authorList>
            <person name="Yu Y."/>
            <person name="Lee S."/>
            <person name="de Baynast K."/>
            <person name="Wissotski M."/>
            <person name="Liu L."/>
            <person name="Talag J."/>
            <person name="Goicoechea J."/>
            <person name="Angelova A."/>
            <person name="Jetty R."/>
            <person name="Kudrna D."/>
            <person name="Golser W."/>
            <person name="Rivera L."/>
            <person name="Zhang J."/>
            <person name="Wing R."/>
        </authorList>
    </citation>
    <scope>NUCLEOTIDE SEQUENCE</scope>
</reference>
<dbReference type="Proteomes" id="UP000032180">
    <property type="component" value="Chromosome 1"/>
</dbReference>
<organism evidence="1 2">
    <name type="scientific">Leersia perrieri</name>
    <dbReference type="NCBI Taxonomy" id="77586"/>
    <lineage>
        <taxon>Eukaryota</taxon>
        <taxon>Viridiplantae</taxon>
        <taxon>Streptophyta</taxon>
        <taxon>Embryophyta</taxon>
        <taxon>Tracheophyta</taxon>
        <taxon>Spermatophyta</taxon>
        <taxon>Magnoliopsida</taxon>
        <taxon>Liliopsida</taxon>
        <taxon>Poales</taxon>
        <taxon>Poaceae</taxon>
        <taxon>BOP clade</taxon>
        <taxon>Oryzoideae</taxon>
        <taxon>Oryzeae</taxon>
        <taxon>Oryzinae</taxon>
        <taxon>Leersia</taxon>
    </lineage>
</organism>
<evidence type="ECO:0000313" key="1">
    <source>
        <dbReference type="EnsemblPlants" id="LPERR01G30540.1"/>
    </source>
</evidence>
<dbReference type="Gramene" id="LPERR01G30540.1">
    <property type="protein sequence ID" value="LPERR01G30540.1"/>
    <property type="gene ID" value="LPERR01G30540"/>
</dbReference>
<protein>
    <submittedName>
        <fullName evidence="1">Uncharacterized protein</fullName>
    </submittedName>
</protein>
<dbReference type="PANTHER" id="PTHR48196">
    <property type="entry name" value="DUF630 DOMAIN-CONTAINING PROTEIN"/>
    <property type="match status" value="1"/>
</dbReference>
<evidence type="ECO:0000313" key="2">
    <source>
        <dbReference type="Proteomes" id="UP000032180"/>
    </source>
</evidence>
<dbReference type="EnsemblPlants" id="LPERR01G30540.1">
    <property type="protein sequence ID" value="LPERR01G30540.1"/>
    <property type="gene ID" value="LPERR01G30540"/>
</dbReference>
<dbReference type="HOGENOM" id="CLU_1707114_0_0_1"/>
<reference evidence="1 2" key="1">
    <citation type="submission" date="2012-08" db="EMBL/GenBank/DDBJ databases">
        <title>Oryza genome evolution.</title>
        <authorList>
            <person name="Wing R.A."/>
        </authorList>
    </citation>
    <scope>NUCLEOTIDE SEQUENCE</scope>
</reference>
<accession>A0A0D9V788</accession>
<proteinExistence type="predicted"/>
<name>A0A0D9V788_9ORYZ</name>
<reference evidence="1" key="3">
    <citation type="submission" date="2015-04" db="UniProtKB">
        <authorList>
            <consortium name="EnsemblPlants"/>
        </authorList>
    </citation>
    <scope>IDENTIFICATION</scope>
</reference>
<dbReference type="AlphaFoldDB" id="A0A0D9V788"/>
<dbReference type="eggNOG" id="ENOG502SBEC">
    <property type="taxonomic scope" value="Eukaryota"/>
</dbReference>
<keyword evidence="2" id="KW-1185">Reference proteome</keyword>